<evidence type="ECO:0000313" key="2">
    <source>
        <dbReference type="EMBL" id="KKU03206.1"/>
    </source>
</evidence>
<keyword evidence="2" id="KW-0808">Transferase</keyword>
<dbReference type="SUPFAM" id="SSF53335">
    <property type="entry name" value="S-adenosyl-L-methionine-dependent methyltransferases"/>
    <property type="match status" value="1"/>
</dbReference>
<name>A0A0G1M4N7_9BACT</name>
<dbReference type="EMBL" id="LCKS01000003">
    <property type="protein sequence ID" value="KKU03206.1"/>
    <property type="molecule type" value="Genomic_DNA"/>
</dbReference>
<dbReference type="InterPro" id="IPR029063">
    <property type="entry name" value="SAM-dependent_MTases_sf"/>
</dbReference>
<evidence type="ECO:0000259" key="1">
    <source>
        <dbReference type="Pfam" id="PF08241"/>
    </source>
</evidence>
<feature type="domain" description="Methyltransferase type 11" evidence="1">
    <location>
        <begin position="44"/>
        <end position="131"/>
    </location>
</feature>
<sequence>MKSNYYNDPEFSYPKYWQGRAYEHAAEVMAIRRLLGKRHFPSGVDIGGGYGRLASTLLQFCDQLTLVEPSSKQRRFVLADVKIVVGTSDSTGLPASSFDFVSIIRVLHHLPNPQSALQEAHRLLKPDGLLLLEFANSLNIKSRIASFIAGHPISTLPLERRRASNIRRGSIPFVNHHPQSILKALSVCGFSPVKTLSVSNFRSPFLKKIIPLPILLGLESISQFLLSSIYFGPSIFILALKI</sequence>
<dbReference type="AlphaFoldDB" id="A0A0G1M4N7"/>
<protein>
    <submittedName>
        <fullName evidence="2">Phosphatidylethanolamine N-methyltransferase</fullName>
    </submittedName>
</protein>
<dbReference type="PANTHER" id="PTHR42912">
    <property type="entry name" value="METHYLTRANSFERASE"/>
    <property type="match status" value="1"/>
</dbReference>
<dbReference type="CDD" id="cd02440">
    <property type="entry name" value="AdoMet_MTases"/>
    <property type="match status" value="1"/>
</dbReference>
<reference evidence="2 3" key="1">
    <citation type="journal article" date="2015" name="Nature">
        <title>rRNA introns, odd ribosomes, and small enigmatic genomes across a large radiation of phyla.</title>
        <authorList>
            <person name="Brown C.T."/>
            <person name="Hug L.A."/>
            <person name="Thomas B.C."/>
            <person name="Sharon I."/>
            <person name="Castelle C.J."/>
            <person name="Singh A."/>
            <person name="Wilkins M.J."/>
            <person name="Williams K.H."/>
            <person name="Banfield J.F."/>
        </authorList>
    </citation>
    <scope>NUCLEOTIDE SEQUENCE [LARGE SCALE GENOMIC DNA]</scope>
</reference>
<comment type="caution">
    <text evidence="2">The sequence shown here is derived from an EMBL/GenBank/DDBJ whole genome shotgun (WGS) entry which is preliminary data.</text>
</comment>
<dbReference type="GO" id="GO:0032259">
    <property type="term" value="P:methylation"/>
    <property type="evidence" value="ECO:0007669"/>
    <property type="project" value="UniProtKB-KW"/>
</dbReference>
<dbReference type="InterPro" id="IPR050508">
    <property type="entry name" value="Methyltransf_Superfamily"/>
</dbReference>
<accession>A0A0G1M4N7</accession>
<dbReference type="GO" id="GO:0008757">
    <property type="term" value="F:S-adenosylmethionine-dependent methyltransferase activity"/>
    <property type="evidence" value="ECO:0007669"/>
    <property type="project" value="InterPro"/>
</dbReference>
<dbReference type="Pfam" id="PF08241">
    <property type="entry name" value="Methyltransf_11"/>
    <property type="match status" value="1"/>
</dbReference>
<proteinExistence type="predicted"/>
<keyword evidence="2" id="KW-0489">Methyltransferase</keyword>
<dbReference type="InterPro" id="IPR013216">
    <property type="entry name" value="Methyltransf_11"/>
</dbReference>
<evidence type="ECO:0000313" key="3">
    <source>
        <dbReference type="Proteomes" id="UP000034264"/>
    </source>
</evidence>
<gene>
    <name evidence="2" type="ORF">UX05_C0003G0045</name>
</gene>
<organism evidence="2 3">
    <name type="scientific">Candidatus Amesbacteria bacterium GW2011_GWC2_45_19</name>
    <dbReference type="NCBI Taxonomy" id="1618366"/>
    <lineage>
        <taxon>Bacteria</taxon>
        <taxon>Candidatus Amesiibacteriota</taxon>
    </lineage>
</organism>
<dbReference type="Gene3D" id="3.40.50.150">
    <property type="entry name" value="Vaccinia Virus protein VP39"/>
    <property type="match status" value="1"/>
</dbReference>
<dbReference type="Proteomes" id="UP000034264">
    <property type="component" value="Unassembled WGS sequence"/>
</dbReference>